<accession>A0A0B5EPU9</accession>
<evidence type="ECO:0000256" key="1">
    <source>
        <dbReference type="ARBA" id="ARBA00008791"/>
    </source>
</evidence>
<proteinExistence type="inferred from homology"/>
<dbReference type="Gene3D" id="3.40.50.620">
    <property type="entry name" value="HUPs"/>
    <property type="match status" value="2"/>
</dbReference>
<sequence length="288" mass="30556">MITVGLDGTAESLAAALWAAREAQACGGKLRMLHARVLLGTEQGGADDEEWDRWTKKITEEAARLLTEEYPRLGISTVLAVGDPEEVLLTAAEESRMLVLGSQGLGRVASYVLGAVGLRVVARSVAPTVLVRAADGHVGAGPEPSDSSVLLGASLDEEAEDVWAFAFAYADRHGLGVHAVHARQLPPYAHAAQSTAPAPRLVEGAVYQAERELNALLAPWREKYPRVRVRGSVRVDSASRALTRESARASVLVVGRRARPGSLGPQVGHVLQAVAHHAPCPLAVVPHR</sequence>
<reference evidence="3 4" key="1">
    <citation type="submission" date="2015-01" db="EMBL/GenBank/DDBJ databases">
        <title>Enhanced salinomycin production by adjusting the supply of polyketide extender units in Streptomyce albus DSM 41398.</title>
        <authorList>
            <person name="Lu C."/>
        </authorList>
    </citation>
    <scope>NUCLEOTIDE SEQUENCE [LARGE SCALE GENOMIC DNA]</scope>
    <source>
        <strain evidence="4">ATCC 21838 / DSM 41398 / FERM P-419 / JCM 4703 / NBRC 107858</strain>
    </source>
</reference>
<evidence type="ECO:0000313" key="3">
    <source>
        <dbReference type="EMBL" id="AJE83634.1"/>
    </source>
</evidence>
<dbReference type="EMBL" id="CP010519">
    <property type="protein sequence ID" value="AJE83634.1"/>
    <property type="molecule type" value="Genomic_DNA"/>
</dbReference>
<comment type="similarity">
    <text evidence="1">Belongs to the universal stress protein A family.</text>
</comment>
<dbReference type="SUPFAM" id="SSF52402">
    <property type="entry name" value="Adenine nucleotide alpha hydrolases-like"/>
    <property type="match status" value="2"/>
</dbReference>
<evidence type="ECO:0000259" key="2">
    <source>
        <dbReference type="Pfam" id="PF00582"/>
    </source>
</evidence>
<evidence type="ECO:0000313" key="4">
    <source>
        <dbReference type="Proteomes" id="UP000031523"/>
    </source>
</evidence>
<gene>
    <name evidence="3" type="ORF">SLNWT_3258</name>
</gene>
<keyword evidence="4" id="KW-1185">Reference proteome</keyword>
<dbReference type="Proteomes" id="UP000031523">
    <property type="component" value="Chromosome"/>
</dbReference>
<dbReference type="PANTHER" id="PTHR46268">
    <property type="entry name" value="STRESS RESPONSE PROTEIN NHAX"/>
    <property type="match status" value="1"/>
</dbReference>
<dbReference type="PANTHER" id="PTHR46268:SF6">
    <property type="entry name" value="UNIVERSAL STRESS PROTEIN UP12"/>
    <property type="match status" value="1"/>
</dbReference>
<dbReference type="InterPro" id="IPR014729">
    <property type="entry name" value="Rossmann-like_a/b/a_fold"/>
</dbReference>
<feature type="domain" description="UspA" evidence="2">
    <location>
        <begin position="2"/>
        <end position="132"/>
    </location>
</feature>
<dbReference type="AlphaFoldDB" id="A0A0B5EPU9"/>
<organism evidence="3 4">
    <name type="scientific">Streptomyces albus (strain ATCC 21838 / DSM 41398 / FERM P-419 / JCM 4703 / NBRC 107858)</name>
    <dbReference type="NCBI Taxonomy" id="1081613"/>
    <lineage>
        <taxon>Bacteria</taxon>
        <taxon>Bacillati</taxon>
        <taxon>Actinomycetota</taxon>
        <taxon>Actinomycetes</taxon>
        <taxon>Kitasatosporales</taxon>
        <taxon>Streptomycetaceae</taxon>
        <taxon>Streptomyces</taxon>
    </lineage>
</organism>
<protein>
    <recommendedName>
        <fullName evidence="2">UspA domain-containing protein</fullName>
    </recommendedName>
</protein>
<dbReference type="Pfam" id="PF00582">
    <property type="entry name" value="Usp"/>
    <property type="match status" value="2"/>
</dbReference>
<feature type="domain" description="UspA" evidence="2">
    <location>
        <begin position="149"/>
        <end position="286"/>
    </location>
</feature>
<name>A0A0B5EPU9_STRA4</name>
<dbReference type="InterPro" id="IPR006016">
    <property type="entry name" value="UspA"/>
</dbReference>
<dbReference type="KEGG" id="sals:SLNWT_3258"/>